<sequence length="87" mass="9521">MFLPEAGIIMEATVRMSNFTAANVFGNISVLGAGAEQDIARSPDPGMAQKQEGPTSKTRRRHRSRHTRRKKRQAAGTGCPSQDRVIL</sequence>
<dbReference type="AlphaFoldDB" id="A0AAV4D9I7"/>
<name>A0AAV4D9I7_9GAST</name>
<protein>
    <submittedName>
        <fullName evidence="2">Uncharacterized protein</fullName>
    </submittedName>
</protein>
<dbReference type="Proteomes" id="UP000735302">
    <property type="component" value="Unassembled WGS sequence"/>
</dbReference>
<dbReference type="EMBL" id="BLXT01007646">
    <property type="protein sequence ID" value="GFO40849.1"/>
    <property type="molecule type" value="Genomic_DNA"/>
</dbReference>
<reference evidence="2 3" key="1">
    <citation type="journal article" date="2021" name="Elife">
        <title>Chloroplast acquisition without the gene transfer in kleptoplastic sea slugs, Plakobranchus ocellatus.</title>
        <authorList>
            <person name="Maeda T."/>
            <person name="Takahashi S."/>
            <person name="Yoshida T."/>
            <person name="Shimamura S."/>
            <person name="Takaki Y."/>
            <person name="Nagai Y."/>
            <person name="Toyoda A."/>
            <person name="Suzuki Y."/>
            <person name="Arimoto A."/>
            <person name="Ishii H."/>
            <person name="Satoh N."/>
            <person name="Nishiyama T."/>
            <person name="Hasebe M."/>
            <person name="Maruyama T."/>
            <person name="Minagawa J."/>
            <person name="Obokata J."/>
            <person name="Shigenobu S."/>
        </authorList>
    </citation>
    <scope>NUCLEOTIDE SEQUENCE [LARGE SCALE GENOMIC DNA]</scope>
</reference>
<evidence type="ECO:0000256" key="1">
    <source>
        <dbReference type="SAM" id="MobiDB-lite"/>
    </source>
</evidence>
<evidence type="ECO:0000313" key="2">
    <source>
        <dbReference type="EMBL" id="GFO40849.1"/>
    </source>
</evidence>
<comment type="caution">
    <text evidence="2">The sequence shown here is derived from an EMBL/GenBank/DDBJ whole genome shotgun (WGS) entry which is preliminary data.</text>
</comment>
<gene>
    <name evidence="2" type="ORF">PoB_006735400</name>
</gene>
<feature type="compositionally biased region" description="Basic residues" evidence="1">
    <location>
        <begin position="57"/>
        <end position="73"/>
    </location>
</feature>
<proteinExistence type="predicted"/>
<keyword evidence="3" id="KW-1185">Reference proteome</keyword>
<feature type="region of interest" description="Disordered" evidence="1">
    <location>
        <begin position="36"/>
        <end position="87"/>
    </location>
</feature>
<accession>A0AAV4D9I7</accession>
<organism evidence="2 3">
    <name type="scientific">Plakobranchus ocellatus</name>
    <dbReference type="NCBI Taxonomy" id="259542"/>
    <lineage>
        <taxon>Eukaryota</taxon>
        <taxon>Metazoa</taxon>
        <taxon>Spiralia</taxon>
        <taxon>Lophotrochozoa</taxon>
        <taxon>Mollusca</taxon>
        <taxon>Gastropoda</taxon>
        <taxon>Heterobranchia</taxon>
        <taxon>Euthyneura</taxon>
        <taxon>Panpulmonata</taxon>
        <taxon>Sacoglossa</taxon>
        <taxon>Placobranchoidea</taxon>
        <taxon>Plakobranchidae</taxon>
        <taxon>Plakobranchus</taxon>
    </lineage>
</organism>
<evidence type="ECO:0000313" key="3">
    <source>
        <dbReference type="Proteomes" id="UP000735302"/>
    </source>
</evidence>